<accession>A0A4Y7TT05</accession>
<dbReference type="PANTHER" id="PTHR10039:SF14">
    <property type="entry name" value="NACHT DOMAIN-CONTAINING PROTEIN"/>
    <property type="match status" value="1"/>
</dbReference>
<dbReference type="OrthoDB" id="4760524at2759"/>
<dbReference type="InterPro" id="IPR056884">
    <property type="entry name" value="NPHP3-like_N"/>
</dbReference>
<gene>
    <name evidence="3" type="ORF">FA13DRAFT_1726375</name>
</gene>
<evidence type="ECO:0000313" key="3">
    <source>
        <dbReference type="EMBL" id="TEB37296.1"/>
    </source>
</evidence>
<evidence type="ECO:0000259" key="2">
    <source>
        <dbReference type="Pfam" id="PF24883"/>
    </source>
</evidence>
<protein>
    <recommendedName>
        <fullName evidence="2">Nephrocystin 3-like N-terminal domain-containing protein</fullName>
    </recommendedName>
</protein>
<evidence type="ECO:0000256" key="1">
    <source>
        <dbReference type="ARBA" id="ARBA00022737"/>
    </source>
</evidence>
<dbReference type="EMBL" id="QPFP01000004">
    <property type="protein sequence ID" value="TEB37296.1"/>
    <property type="molecule type" value="Genomic_DNA"/>
</dbReference>
<dbReference type="AlphaFoldDB" id="A0A4Y7TT05"/>
<proteinExistence type="predicted"/>
<comment type="caution">
    <text evidence="3">The sequence shown here is derived from an EMBL/GenBank/DDBJ whole genome shotgun (WGS) entry which is preliminary data.</text>
</comment>
<keyword evidence="1" id="KW-0677">Repeat</keyword>
<feature type="domain" description="Nephrocystin 3-like N-terminal" evidence="2">
    <location>
        <begin position="94"/>
        <end position="238"/>
    </location>
</feature>
<dbReference type="PANTHER" id="PTHR10039">
    <property type="entry name" value="AMELOGENIN"/>
    <property type="match status" value="1"/>
</dbReference>
<dbReference type="Proteomes" id="UP000298030">
    <property type="component" value="Unassembled WGS sequence"/>
</dbReference>
<organism evidence="3 4">
    <name type="scientific">Coprinellus micaceus</name>
    <name type="common">Glistening ink-cap mushroom</name>
    <name type="synonym">Coprinus micaceus</name>
    <dbReference type="NCBI Taxonomy" id="71717"/>
    <lineage>
        <taxon>Eukaryota</taxon>
        <taxon>Fungi</taxon>
        <taxon>Dikarya</taxon>
        <taxon>Basidiomycota</taxon>
        <taxon>Agaricomycotina</taxon>
        <taxon>Agaricomycetes</taxon>
        <taxon>Agaricomycetidae</taxon>
        <taxon>Agaricales</taxon>
        <taxon>Agaricineae</taxon>
        <taxon>Psathyrellaceae</taxon>
        <taxon>Coprinellus</taxon>
    </lineage>
</organism>
<dbReference type="Pfam" id="PF24883">
    <property type="entry name" value="NPHP3_N"/>
    <property type="match status" value="1"/>
</dbReference>
<evidence type="ECO:0000313" key="4">
    <source>
        <dbReference type="Proteomes" id="UP000298030"/>
    </source>
</evidence>
<sequence>MEPLSSSSPRLDRVAALEMFSGAHNFSIAEQNIINVQANRHDTFASEILKPLANASHIRNRKIHPPDSNCLPGTRHALIHKLIAFAGGTTTHDVHRVLWLYGSAGSAVAETMAKSKRLAASWFFFRGAGDRSVMSHFPITLASQMRKTIPGVGMHIDAALAEEPGLQTADTSLSIRLEHLVYLPLQTACEGSVDTYLIVIDGFDECEDTEGAAEFLDHLLEFLNENPATPIRFLVTSRVEEHIQTRLQSTTVVLPLDINAWKSRKDMHSFLKAFFAHASRRSRVIASAQPWPLESDLQALVNHVQDSYILASTLCKYIADSSLKDGLTPMKRLPLSLQMSTGLDGLYMQVLQRSKHNPHFSSVISTIALLHSQQPVTAIAQLIGIGHDDVLGVLLPLQAIVCLPGADDEPITMFHTSLRDFLTTQARSGEYFVSPQYHQHLALGCLKVLNGSSAHAAFNYACTSNGYHWAQLVDLLHHTDLKPLLLRILPVDRNFESRSVFERVAVLFQVLVQTGQGSYLPHFCDLVYGIASHLDKGFVSALNHLSFKHGQDLTQALLPLLQDARPDLLDVSVTWEFLRSIMCQSFGLFMVQSAHTYQGLASKGVFMSWPKWFYATVHDPRSTWEDLHGQGHISTSLGTKHHKKAAQTHMTWSMGALNTLRDDVRGVFELLEKKFPETFSRLSHDGEYKPRDKKRPFSIQCGHLDVGLPNPTSHTCTMSVLDFFFLYSEIAHFFDAEGSAQPSGEWNLRYECPLKATRFCARISGIGQTRRVGYRQYVSLFHECWYEELAINR</sequence>
<reference evidence="3 4" key="1">
    <citation type="journal article" date="2019" name="Nat. Ecol. Evol.">
        <title>Megaphylogeny resolves global patterns of mushroom evolution.</title>
        <authorList>
            <person name="Varga T."/>
            <person name="Krizsan K."/>
            <person name="Foldi C."/>
            <person name="Dima B."/>
            <person name="Sanchez-Garcia M."/>
            <person name="Sanchez-Ramirez S."/>
            <person name="Szollosi G.J."/>
            <person name="Szarkandi J.G."/>
            <person name="Papp V."/>
            <person name="Albert L."/>
            <person name="Andreopoulos W."/>
            <person name="Angelini C."/>
            <person name="Antonin V."/>
            <person name="Barry K.W."/>
            <person name="Bougher N.L."/>
            <person name="Buchanan P."/>
            <person name="Buyck B."/>
            <person name="Bense V."/>
            <person name="Catcheside P."/>
            <person name="Chovatia M."/>
            <person name="Cooper J."/>
            <person name="Damon W."/>
            <person name="Desjardin D."/>
            <person name="Finy P."/>
            <person name="Geml J."/>
            <person name="Haridas S."/>
            <person name="Hughes K."/>
            <person name="Justo A."/>
            <person name="Karasinski D."/>
            <person name="Kautmanova I."/>
            <person name="Kiss B."/>
            <person name="Kocsube S."/>
            <person name="Kotiranta H."/>
            <person name="LaButti K.M."/>
            <person name="Lechner B.E."/>
            <person name="Liimatainen K."/>
            <person name="Lipzen A."/>
            <person name="Lukacs Z."/>
            <person name="Mihaltcheva S."/>
            <person name="Morgado L.N."/>
            <person name="Niskanen T."/>
            <person name="Noordeloos M.E."/>
            <person name="Ohm R.A."/>
            <person name="Ortiz-Santana B."/>
            <person name="Ovrebo C."/>
            <person name="Racz N."/>
            <person name="Riley R."/>
            <person name="Savchenko A."/>
            <person name="Shiryaev A."/>
            <person name="Soop K."/>
            <person name="Spirin V."/>
            <person name="Szebenyi C."/>
            <person name="Tomsovsky M."/>
            <person name="Tulloss R.E."/>
            <person name="Uehling J."/>
            <person name="Grigoriev I.V."/>
            <person name="Vagvolgyi C."/>
            <person name="Papp T."/>
            <person name="Martin F.M."/>
            <person name="Miettinen O."/>
            <person name="Hibbett D.S."/>
            <person name="Nagy L.G."/>
        </authorList>
    </citation>
    <scope>NUCLEOTIDE SEQUENCE [LARGE SCALE GENOMIC DNA]</scope>
    <source>
        <strain evidence="3 4">FP101781</strain>
    </source>
</reference>
<keyword evidence="4" id="KW-1185">Reference proteome</keyword>
<name>A0A4Y7TT05_COPMI</name>